<dbReference type="RefSeq" id="WP_022612699.1">
    <property type="nucleotide sequence ID" value="NZ_LK391965.1"/>
</dbReference>
<dbReference type="SUPFAM" id="SSF52343">
    <property type="entry name" value="Ferredoxin reductase-like, C-terminal NADP-linked domain"/>
    <property type="match status" value="1"/>
</dbReference>
<dbReference type="Pfam" id="PF00175">
    <property type="entry name" value="NAD_binding_1"/>
    <property type="match status" value="1"/>
</dbReference>
<evidence type="ECO:0000256" key="5">
    <source>
        <dbReference type="ARBA" id="ARBA00022741"/>
    </source>
</evidence>
<dbReference type="GO" id="GO:0000166">
    <property type="term" value="F:nucleotide binding"/>
    <property type="evidence" value="ECO:0007669"/>
    <property type="project" value="UniProtKB-KW"/>
</dbReference>
<dbReference type="AlphaFoldDB" id="A0AAV2VTQ2"/>
<comment type="similarity">
    <text evidence="2">Belongs to the ferredoxin--NADP reductase type 1 family.</text>
</comment>
<sequence>MQDVPHGLTEGIVTQRIDWTDNMFTIQVQASIESYVAGQFTKLGLKIDNEDWVRRAYSMVNSPNQPQGPDYLEFLIISDSEGQLSPKLFELQVGDSVYVDKRPSGFMIMSEIPEYAKELWFLSTGTAVGPFLAMLEDKEEFDKYEKVVLVHAVRASQELIYQDKIAKVHHDLGGKFMYVPVVSREDNPQALRGRIPKLLLNGELLQATNLDLDSSKSFFYLCGNPAMVKDTSEALKKLGFEKHLRRKPGHFSYENYW</sequence>
<keyword evidence="5" id="KW-0547">Nucleotide-binding</keyword>
<proteinExistence type="inferred from homology"/>
<dbReference type="Proteomes" id="UP000018211">
    <property type="component" value="Unassembled WGS sequence"/>
</dbReference>
<gene>
    <name evidence="11" type="primary">fpr</name>
    <name evidence="11" type="ORF">VIBNISOn1_450069</name>
</gene>
<keyword evidence="4" id="KW-0285">Flavoprotein</keyword>
<evidence type="ECO:0000256" key="9">
    <source>
        <dbReference type="ARBA" id="ARBA00047776"/>
    </source>
</evidence>
<keyword evidence="7" id="KW-0521">NADP</keyword>
<dbReference type="InterPro" id="IPR017927">
    <property type="entry name" value="FAD-bd_FR_type"/>
</dbReference>
<organism evidence="11 12">
    <name type="scientific">Vibrio nigripulchritudo SOn1</name>
    <dbReference type="NCBI Taxonomy" id="1238450"/>
    <lineage>
        <taxon>Bacteria</taxon>
        <taxon>Pseudomonadati</taxon>
        <taxon>Pseudomonadota</taxon>
        <taxon>Gammaproteobacteria</taxon>
        <taxon>Vibrionales</taxon>
        <taxon>Vibrionaceae</taxon>
        <taxon>Vibrio</taxon>
    </lineage>
</organism>
<dbReference type="InterPro" id="IPR039261">
    <property type="entry name" value="FNR_nucleotide-bd"/>
</dbReference>
<evidence type="ECO:0000256" key="4">
    <source>
        <dbReference type="ARBA" id="ARBA00022630"/>
    </source>
</evidence>
<evidence type="ECO:0000256" key="2">
    <source>
        <dbReference type="ARBA" id="ARBA00008312"/>
    </source>
</evidence>
<dbReference type="PANTHER" id="PTHR47878:SF1">
    <property type="entry name" value="FLAVODOXIN_FERREDOXIN--NADP REDUCTASE"/>
    <property type="match status" value="1"/>
</dbReference>
<name>A0AAV2VTQ2_9VIBR</name>
<comment type="cofactor">
    <cofactor evidence="1">
        <name>FAD</name>
        <dbReference type="ChEBI" id="CHEBI:57692"/>
    </cofactor>
</comment>
<dbReference type="GO" id="GO:0034599">
    <property type="term" value="P:cellular response to oxidative stress"/>
    <property type="evidence" value="ECO:0007669"/>
    <property type="project" value="TreeGrafter"/>
</dbReference>
<evidence type="ECO:0000256" key="7">
    <source>
        <dbReference type="ARBA" id="ARBA00022857"/>
    </source>
</evidence>
<evidence type="ECO:0000259" key="10">
    <source>
        <dbReference type="PROSITE" id="PS51384"/>
    </source>
</evidence>
<dbReference type="InterPro" id="IPR008333">
    <property type="entry name" value="Cbr1-like_FAD-bd_dom"/>
</dbReference>
<dbReference type="EMBL" id="CAOF01000137">
    <property type="protein sequence ID" value="CCO48106.1"/>
    <property type="molecule type" value="Genomic_DNA"/>
</dbReference>
<evidence type="ECO:0000256" key="1">
    <source>
        <dbReference type="ARBA" id="ARBA00001974"/>
    </source>
</evidence>
<keyword evidence="8 11" id="KW-0560">Oxidoreductase</keyword>
<dbReference type="InterPro" id="IPR051930">
    <property type="entry name" value="FNR_type-1"/>
</dbReference>
<protein>
    <recommendedName>
        <fullName evidence="3">ferredoxin--NADP(+) reductase</fullName>
        <ecNumber evidence="3">1.18.1.2</ecNumber>
    </recommendedName>
</protein>
<evidence type="ECO:0000256" key="3">
    <source>
        <dbReference type="ARBA" id="ARBA00013223"/>
    </source>
</evidence>
<dbReference type="InterPro" id="IPR001433">
    <property type="entry name" value="OxRdtase_FAD/NAD-bd"/>
</dbReference>
<dbReference type="InterPro" id="IPR033892">
    <property type="entry name" value="FNR_bac"/>
</dbReference>
<dbReference type="EC" id="1.18.1.2" evidence="3"/>
<reference evidence="11 12" key="1">
    <citation type="journal article" date="2013" name="ISME J.">
        <title>Comparative genomics of pathogenic lineages of Vibrio nigripulchritudo identifies virulence-associated traits.</title>
        <authorList>
            <person name="Goudenege D."/>
            <person name="Labreuche Y."/>
            <person name="Krin E."/>
            <person name="Ansquer D."/>
            <person name="Mangenot S."/>
            <person name="Calteau A."/>
            <person name="Medigue C."/>
            <person name="Mazel D."/>
            <person name="Polz M.F."/>
            <person name="Le Roux F."/>
        </authorList>
    </citation>
    <scope>NUCLEOTIDE SEQUENCE [LARGE SCALE GENOMIC DNA]</scope>
    <source>
        <strain evidence="11 12">SOn1</strain>
    </source>
</reference>
<comment type="caution">
    <text evidence="11">The sequence shown here is derived from an EMBL/GenBank/DDBJ whole genome shotgun (WGS) entry which is preliminary data.</text>
</comment>
<evidence type="ECO:0000256" key="6">
    <source>
        <dbReference type="ARBA" id="ARBA00022827"/>
    </source>
</evidence>
<dbReference type="Gene3D" id="3.40.50.80">
    <property type="entry name" value="Nucleotide-binding domain of ferredoxin-NADP reductase (FNR) module"/>
    <property type="match status" value="1"/>
</dbReference>
<evidence type="ECO:0000313" key="12">
    <source>
        <dbReference type="Proteomes" id="UP000018211"/>
    </source>
</evidence>
<dbReference type="GO" id="GO:0042167">
    <property type="term" value="P:heme catabolic process"/>
    <property type="evidence" value="ECO:0007669"/>
    <property type="project" value="TreeGrafter"/>
</dbReference>
<dbReference type="CDD" id="cd06195">
    <property type="entry name" value="FNR1"/>
    <property type="match status" value="1"/>
</dbReference>
<dbReference type="GO" id="GO:0004324">
    <property type="term" value="F:ferredoxin-NADP+ reductase activity"/>
    <property type="evidence" value="ECO:0007669"/>
    <property type="project" value="UniProtKB-EC"/>
</dbReference>
<dbReference type="PANTHER" id="PTHR47878">
    <property type="entry name" value="OXIDOREDUCTASE FAD/NAD(P)-BINDING DOMAIN PROTEIN"/>
    <property type="match status" value="1"/>
</dbReference>
<evidence type="ECO:0000313" key="11">
    <source>
        <dbReference type="EMBL" id="CCO48106.1"/>
    </source>
</evidence>
<feature type="domain" description="FAD-binding FR-type" evidence="10">
    <location>
        <begin position="6"/>
        <end position="110"/>
    </location>
</feature>
<keyword evidence="6" id="KW-0274">FAD</keyword>
<dbReference type="SUPFAM" id="SSF63380">
    <property type="entry name" value="Riboflavin synthase domain-like"/>
    <property type="match status" value="1"/>
</dbReference>
<dbReference type="PROSITE" id="PS51384">
    <property type="entry name" value="FAD_FR"/>
    <property type="match status" value="1"/>
</dbReference>
<comment type="catalytic activity">
    <reaction evidence="9">
        <text>2 reduced [2Fe-2S]-[ferredoxin] + NADP(+) + H(+) = 2 oxidized [2Fe-2S]-[ferredoxin] + NADPH</text>
        <dbReference type="Rhea" id="RHEA:20125"/>
        <dbReference type="Rhea" id="RHEA-COMP:10000"/>
        <dbReference type="Rhea" id="RHEA-COMP:10001"/>
        <dbReference type="ChEBI" id="CHEBI:15378"/>
        <dbReference type="ChEBI" id="CHEBI:33737"/>
        <dbReference type="ChEBI" id="CHEBI:33738"/>
        <dbReference type="ChEBI" id="CHEBI:57783"/>
        <dbReference type="ChEBI" id="CHEBI:58349"/>
        <dbReference type="EC" id="1.18.1.2"/>
    </reaction>
</comment>
<evidence type="ECO:0000256" key="8">
    <source>
        <dbReference type="ARBA" id="ARBA00023002"/>
    </source>
</evidence>
<dbReference type="Pfam" id="PF00970">
    <property type="entry name" value="FAD_binding_6"/>
    <property type="match status" value="1"/>
</dbReference>
<dbReference type="InterPro" id="IPR017938">
    <property type="entry name" value="Riboflavin_synthase-like_b-brl"/>
</dbReference>
<dbReference type="Gene3D" id="2.40.30.10">
    <property type="entry name" value="Translation factors"/>
    <property type="match status" value="1"/>
</dbReference>
<accession>A0AAV2VTQ2</accession>